<dbReference type="InterPro" id="IPR046529">
    <property type="entry name" value="DUF6594"/>
</dbReference>
<dbReference type="PANTHER" id="PTHR34502:SF3">
    <property type="entry name" value="DUF6594 DOMAIN-CONTAINING PROTEIN"/>
    <property type="match status" value="1"/>
</dbReference>
<dbReference type="AlphaFoldDB" id="A0A8H4IIK0"/>
<sequence>MVIEVDPAYKNGSGARGSSEKSDPENTPLQGVNAQDRGAQPSNAPPFWRSIVPKRHIHDPDGRYDDYKVKPVRDYPDGYPQLSAWINTDDNFRVYRRYGELRNRILLHYQLKLAKLEERLEQMDWGDKNSSDDRDNYRLSSLEYDQERDNRRQDLVQEIEIALEKYDTLLERENKSLSLPKPTDRNHRNIINYIWNKKAIAQQETRLFSRKDDAIILARDQDSPFHVFLEDLYQTYSWDWFRVSLYNAES</sequence>
<evidence type="ECO:0000256" key="1">
    <source>
        <dbReference type="SAM" id="MobiDB-lite"/>
    </source>
</evidence>
<dbReference type="PANTHER" id="PTHR34502">
    <property type="entry name" value="DUF6594 DOMAIN-CONTAINING PROTEIN-RELATED"/>
    <property type="match status" value="1"/>
</dbReference>
<feature type="domain" description="DUF6594" evidence="2">
    <location>
        <begin position="79"/>
        <end position="238"/>
    </location>
</feature>
<gene>
    <name evidence="3" type="ORF">GTA08_BOTSDO09667</name>
</gene>
<dbReference type="Proteomes" id="UP000572817">
    <property type="component" value="Unassembled WGS sequence"/>
</dbReference>
<reference evidence="3" key="1">
    <citation type="submission" date="2020-04" db="EMBL/GenBank/DDBJ databases">
        <title>Genome Assembly and Annotation of Botryosphaeria dothidea sdau 11-99, a Latent Pathogen of Apple Fruit Ring Rot in China.</title>
        <authorList>
            <person name="Yu C."/>
            <person name="Diao Y."/>
            <person name="Lu Q."/>
            <person name="Zhao J."/>
            <person name="Cui S."/>
            <person name="Peng C."/>
            <person name="He B."/>
            <person name="Liu H."/>
        </authorList>
    </citation>
    <scope>NUCLEOTIDE SEQUENCE [LARGE SCALE GENOMIC DNA]</scope>
    <source>
        <strain evidence="3">Sdau11-99</strain>
    </source>
</reference>
<dbReference type="OrthoDB" id="3533814at2759"/>
<organism evidence="3 4">
    <name type="scientific">Botryosphaeria dothidea</name>
    <dbReference type="NCBI Taxonomy" id="55169"/>
    <lineage>
        <taxon>Eukaryota</taxon>
        <taxon>Fungi</taxon>
        <taxon>Dikarya</taxon>
        <taxon>Ascomycota</taxon>
        <taxon>Pezizomycotina</taxon>
        <taxon>Dothideomycetes</taxon>
        <taxon>Dothideomycetes incertae sedis</taxon>
        <taxon>Botryosphaeriales</taxon>
        <taxon>Botryosphaeriaceae</taxon>
        <taxon>Botryosphaeria</taxon>
    </lineage>
</organism>
<comment type="caution">
    <text evidence="3">The sequence shown here is derived from an EMBL/GenBank/DDBJ whole genome shotgun (WGS) entry which is preliminary data.</text>
</comment>
<name>A0A8H4IIK0_9PEZI</name>
<proteinExistence type="predicted"/>
<dbReference type="EMBL" id="WWBZ02000073">
    <property type="protein sequence ID" value="KAF4301831.1"/>
    <property type="molecule type" value="Genomic_DNA"/>
</dbReference>
<accession>A0A8H4IIK0</accession>
<keyword evidence="4" id="KW-1185">Reference proteome</keyword>
<evidence type="ECO:0000259" key="2">
    <source>
        <dbReference type="Pfam" id="PF20237"/>
    </source>
</evidence>
<protein>
    <recommendedName>
        <fullName evidence="2">DUF6594 domain-containing protein</fullName>
    </recommendedName>
</protein>
<dbReference type="Pfam" id="PF20237">
    <property type="entry name" value="DUF6594"/>
    <property type="match status" value="1"/>
</dbReference>
<evidence type="ECO:0000313" key="4">
    <source>
        <dbReference type="Proteomes" id="UP000572817"/>
    </source>
</evidence>
<feature type="region of interest" description="Disordered" evidence="1">
    <location>
        <begin position="1"/>
        <end position="48"/>
    </location>
</feature>
<evidence type="ECO:0000313" key="3">
    <source>
        <dbReference type="EMBL" id="KAF4301831.1"/>
    </source>
</evidence>